<dbReference type="GO" id="GO:0005886">
    <property type="term" value="C:plasma membrane"/>
    <property type="evidence" value="ECO:0007669"/>
    <property type="project" value="UniProtKB-SubCell"/>
</dbReference>
<proteinExistence type="predicted"/>
<comment type="caution">
    <text evidence="7">The sequence shown here is derived from an EMBL/GenBank/DDBJ whole genome shotgun (WGS) entry which is preliminary data.</text>
</comment>
<evidence type="ECO:0000256" key="1">
    <source>
        <dbReference type="ARBA" id="ARBA00004651"/>
    </source>
</evidence>
<evidence type="ECO:0000313" key="8">
    <source>
        <dbReference type="Proteomes" id="UP000824005"/>
    </source>
</evidence>
<evidence type="ECO:0000256" key="2">
    <source>
        <dbReference type="ARBA" id="ARBA00022692"/>
    </source>
</evidence>
<feature type="transmembrane region" description="Helical" evidence="5">
    <location>
        <begin position="270"/>
        <end position="287"/>
    </location>
</feature>
<feature type="transmembrane region" description="Helical" evidence="5">
    <location>
        <begin position="362"/>
        <end position="381"/>
    </location>
</feature>
<feature type="transmembrane region" description="Helical" evidence="5">
    <location>
        <begin position="205"/>
        <end position="224"/>
    </location>
</feature>
<feature type="transmembrane region" description="Helical" evidence="5">
    <location>
        <begin position="293"/>
        <end position="313"/>
    </location>
</feature>
<dbReference type="SUPFAM" id="SSF103473">
    <property type="entry name" value="MFS general substrate transporter"/>
    <property type="match status" value="1"/>
</dbReference>
<feature type="domain" description="Major facilitator superfamily (MFS) profile" evidence="6">
    <location>
        <begin position="5"/>
        <end position="387"/>
    </location>
</feature>
<sequence length="398" mass="40917">MSGKIRLLLAIVCAVAVASVYIAQPLLESMGRSLGMSEAATGWLVATGQIGYVVGLVLLVPLGDIVRRRLLIPTQLALTGVGLLMTAFAPAVAVVFAGLALAGVFAVVVQTAVAYAAAASPPNEQGRSIGAVTSGVVVGILGGRALAGALAEAVGWQGVYFAFGVAAIALAVAAAAMLPREHRVGGGRSYPGALRGLAHLFSQRSFLSSGLIAFFAFASFGTLWSGMSLPLAEHPWSMGETAIGMLSLVGLAGVLGAARAGRWADAGKGSFVMCGALALLIVSWLAISQLTWSLGFLLVGILVLDFAVQSVHVSNQHRLTSTYPMRASAVIGGYMVFYSLGSALGASATTALYSIWGWSASSVLGAGFAVCALVVWVVGALQHRRQRIREAVFVERAD</sequence>
<dbReference type="Pfam" id="PF07690">
    <property type="entry name" value="MFS_1"/>
    <property type="match status" value="1"/>
</dbReference>
<dbReference type="AlphaFoldDB" id="A0A9D1YXH2"/>
<comment type="subcellular location">
    <subcellularLocation>
        <location evidence="1">Cell membrane</location>
        <topology evidence="1">Multi-pass membrane protein</topology>
    </subcellularLocation>
</comment>
<feature type="transmembrane region" description="Helical" evidence="5">
    <location>
        <begin position="42"/>
        <end position="63"/>
    </location>
</feature>
<feature type="transmembrane region" description="Helical" evidence="5">
    <location>
        <begin position="129"/>
        <end position="147"/>
    </location>
</feature>
<feature type="transmembrane region" description="Helical" evidence="5">
    <location>
        <begin position="70"/>
        <end position="89"/>
    </location>
</feature>
<dbReference type="Proteomes" id="UP000824005">
    <property type="component" value="Unassembled WGS sequence"/>
</dbReference>
<dbReference type="GO" id="GO:0022857">
    <property type="term" value="F:transmembrane transporter activity"/>
    <property type="evidence" value="ECO:0007669"/>
    <property type="project" value="InterPro"/>
</dbReference>
<dbReference type="CDD" id="cd17324">
    <property type="entry name" value="MFS_NepI_like"/>
    <property type="match status" value="1"/>
</dbReference>
<reference evidence="7" key="2">
    <citation type="submission" date="2021-04" db="EMBL/GenBank/DDBJ databases">
        <authorList>
            <person name="Gilroy R."/>
        </authorList>
    </citation>
    <scope>NUCLEOTIDE SEQUENCE</scope>
    <source>
        <strain evidence="7">ChiGjej1B1-98</strain>
    </source>
</reference>
<feature type="transmembrane region" description="Helical" evidence="5">
    <location>
        <begin position="95"/>
        <end position="117"/>
    </location>
</feature>
<dbReference type="InterPro" id="IPR011701">
    <property type="entry name" value="MFS"/>
</dbReference>
<dbReference type="Gene3D" id="1.20.1250.20">
    <property type="entry name" value="MFS general substrate transporter like domains"/>
    <property type="match status" value="1"/>
</dbReference>
<gene>
    <name evidence="7" type="ORF">H9830_05705</name>
</gene>
<accession>A0A9D1YXH2</accession>
<keyword evidence="3 5" id="KW-1133">Transmembrane helix</keyword>
<dbReference type="PANTHER" id="PTHR42910">
    <property type="entry name" value="TRANSPORTER SCO4007-RELATED"/>
    <property type="match status" value="1"/>
</dbReference>
<dbReference type="InterPro" id="IPR036259">
    <property type="entry name" value="MFS_trans_sf"/>
</dbReference>
<organism evidence="7 8">
    <name type="scientific">Candidatus Agrococcus pullicola</name>
    <dbReference type="NCBI Taxonomy" id="2838429"/>
    <lineage>
        <taxon>Bacteria</taxon>
        <taxon>Bacillati</taxon>
        <taxon>Actinomycetota</taxon>
        <taxon>Actinomycetes</taxon>
        <taxon>Micrococcales</taxon>
        <taxon>Microbacteriaceae</taxon>
        <taxon>Agrococcus</taxon>
    </lineage>
</organism>
<dbReference type="PANTHER" id="PTHR42910:SF1">
    <property type="entry name" value="MAJOR FACILITATOR SUPERFAMILY (MFS) PROFILE DOMAIN-CONTAINING PROTEIN"/>
    <property type="match status" value="1"/>
</dbReference>
<protein>
    <submittedName>
        <fullName evidence="7">MFS transporter</fullName>
    </submittedName>
</protein>
<evidence type="ECO:0000256" key="3">
    <source>
        <dbReference type="ARBA" id="ARBA00022989"/>
    </source>
</evidence>
<evidence type="ECO:0000313" key="7">
    <source>
        <dbReference type="EMBL" id="HIY65756.1"/>
    </source>
</evidence>
<keyword evidence="4 5" id="KW-0472">Membrane</keyword>
<dbReference type="PROSITE" id="PS50850">
    <property type="entry name" value="MFS"/>
    <property type="match status" value="1"/>
</dbReference>
<name>A0A9D1YXH2_9MICO</name>
<evidence type="ECO:0000259" key="6">
    <source>
        <dbReference type="PROSITE" id="PS50850"/>
    </source>
</evidence>
<evidence type="ECO:0000256" key="4">
    <source>
        <dbReference type="ARBA" id="ARBA00023136"/>
    </source>
</evidence>
<dbReference type="InterPro" id="IPR020846">
    <property type="entry name" value="MFS_dom"/>
</dbReference>
<reference evidence="7" key="1">
    <citation type="journal article" date="2021" name="PeerJ">
        <title>Extensive microbial diversity within the chicken gut microbiome revealed by metagenomics and culture.</title>
        <authorList>
            <person name="Gilroy R."/>
            <person name="Ravi A."/>
            <person name="Getino M."/>
            <person name="Pursley I."/>
            <person name="Horton D.L."/>
            <person name="Alikhan N.F."/>
            <person name="Baker D."/>
            <person name="Gharbi K."/>
            <person name="Hall N."/>
            <person name="Watson M."/>
            <person name="Adriaenssens E.M."/>
            <person name="Foster-Nyarko E."/>
            <person name="Jarju S."/>
            <person name="Secka A."/>
            <person name="Antonio M."/>
            <person name="Oren A."/>
            <person name="Chaudhuri R.R."/>
            <person name="La Ragione R."/>
            <person name="Hildebrand F."/>
            <person name="Pallen M.J."/>
        </authorList>
    </citation>
    <scope>NUCLEOTIDE SEQUENCE</scope>
    <source>
        <strain evidence="7">ChiGjej1B1-98</strain>
    </source>
</reference>
<keyword evidence="2 5" id="KW-0812">Transmembrane</keyword>
<evidence type="ECO:0000256" key="5">
    <source>
        <dbReference type="SAM" id="Phobius"/>
    </source>
</evidence>
<feature type="transmembrane region" description="Helical" evidence="5">
    <location>
        <begin position="159"/>
        <end position="178"/>
    </location>
</feature>
<feature type="transmembrane region" description="Helical" evidence="5">
    <location>
        <begin position="236"/>
        <end position="258"/>
    </location>
</feature>
<feature type="transmembrane region" description="Helical" evidence="5">
    <location>
        <begin position="334"/>
        <end position="356"/>
    </location>
</feature>
<dbReference type="EMBL" id="DXDC01000165">
    <property type="protein sequence ID" value="HIY65756.1"/>
    <property type="molecule type" value="Genomic_DNA"/>
</dbReference>